<proteinExistence type="predicted"/>
<gene>
    <name evidence="3" type="ORF">H8L67_09395</name>
</gene>
<sequence length="123" mass="13376">MHTYRRPFALFLVTAIAAGSAWAQHMGEGRGLGQMQGRPSGALPQPQSNGNFVNPPRMQASSPMMRSRGDRAGKVACMQRISIPPQSAVLRVEQIEFDGGAQCRVKIMRSNGLVQVLSAQVER</sequence>
<reference evidence="3 4" key="1">
    <citation type="submission" date="2021-08" db="EMBL/GenBank/DDBJ databases">
        <title>Lysobacter sp. strain CJ11 Genome sequencing and assembly.</title>
        <authorList>
            <person name="Kim I."/>
        </authorList>
    </citation>
    <scope>NUCLEOTIDE SEQUENCE [LARGE SCALE GENOMIC DNA]</scope>
    <source>
        <strain evidence="3 4">CJ11</strain>
    </source>
</reference>
<name>A0ABX8WQB5_9GAMM</name>
<feature type="signal peptide" evidence="2">
    <location>
        <begin position="1"/>
        <end position="23"/>
    </location>
</feature>
<evidence type="ECO:0000313" key="4">
    <source>
        <dbReference type="Proteomes" id="UP000824755"/>
    </source>
</evidence>
<organism evidence="3 4">
    <name type="scientific">Lysobacter soyae</name>
    <dbReference type="NCBI Taxonomy" id="2764185"/>
    <lineage>
        <taxon>Bacteria</taxon>
        <taxon>Pseudomonadati</taxon>
        <taxon>Pseudomonadota</taxon>
        <taxon>Gammaproteobacteria</taxon>
        <taxon>Lysobacterales</taxon>
        <taxon>Lysobacteraceae</taxon>
        <taxon>Lysobacter</taxon>
    </lineage>
</organism>
<keyword evidence="2" id="KW-0732">Signal</keyword>
<evidence type="ECO:0000256" key="2">
    <source>
        <dbReference type="SAM" id="SignalP"/>
    </source>
</evidence>
<feature type="chain" id="PRO_5047310340" evidence="2">
    <location>
        <begin position="24"/>
        <end position="123"/>
    </location>
</feature>
<dbReference type="RefSeq" id="WP_220379579.1">
    <property type="nucleotide sequence ID" value="NZ_CP080544.1"/>
</dbReference>
<evidence type="ECO:0000256" key="1">
    <source>
        <dbReference type="SAM" id="MobiDB-lite"/>
    </source>
</evidence>
<evidence type="ECO:0000313" key="3">
    <source>
        <dbReference type="EMBL" id="QYR52779.1"/>
    </source>
</evidence>
<protein>
    <submittedName>
        <fullName evidence="3">Uncharacterized protein</fullName>
    </submittedName>
</protein>
<dbReference type="Proteomes" id="UP000824755">
    <property type="component" value="Chromosome"/>
</dbReference>
<accession>A0ABX8WQB5</accession>
<feature type="region of interest" description="Disordered" evidence="1">
    <location>
        <begin position="28"/>
        <end position="73"/>
    </location>
</feature>
<keyword evidence="4" id="KW-1185">Reference proteome</keyword>
<dbReference type="EMBL" id="CP080544">
    <property type="protein sequence ID" value="QYR52779.1"/>
    <property type="molecule type" value="Genomic_DNA"/>
</dbReference>